<sequence>MGSSRIRIDHLIVSSMEDSQFGHDRIKGLMQLNNLGSHRMHIRDKQSTLQYPAPPFQQQQQQRQRMSTQGNFPSLEDLMKQLATSNLEFQ</sequence>
<gene>
    <name evidence="2" type="ORF">CR513_19141</name>
</gene>
<protein>
    <submittedName>
        <fullName evidence="2">Uncharacterized protein</fullName>
    </submittedName>
</protein>
<dbReference type="AlphaFoldDB" id="A0A371H5B7"/>
<organism evidence="2 3">
    <name type="scientific">Mucuna pruriens</name>
    <name type="common">Velvet bean</name>
    <name type="synonym">Dolichos pruriens</name>
    <dbReference type="NCBI Taxonomy" id="157652"/>
    <lineage>
        <taxon>Eukaryota</taxon>
        <taxon>Viridiplantae</taxon>
        <taxon>Streptophyta</taxon>
        <taxon>Embryophyta</taxon>
        <taxon>Tracheophyta</taxon>
        <taxon>Spermatophyta</taxon>
        <taxon>Magnoliopsida</taxon>
        <taxon>eudicotyledons</taxon>
        <taxon>Gunneridae</taxon>
        <taxon>Pentapetalae</taxon>
        <taxon>rosids</taxon>
        <taxon>fabids</taxon>
        <taxon>Fabales</taxon>
        <taxon>Fabaceae</taxon>
        <taxon>Papilionoideae</taxon>
        <taxon>50 kb inversion clade</taxon>
        <taxon>NPAAA clade</taxon>
        <taxon>indigoferoid/millettioid clade</taxon>
        <taxon>Phaseoleae</taxon>
        <taxon>Mucuna</taxon>
    </lineage>
</organism>
<keyword evidence="3" id="KW-1185">Reference proteome</keyword>
<evidence type="ECO:0000313" key="3">
    <source>
        <dbReference type="Proteomes" id="UP000257109"/>
    </source>
</evidence>
<name>A0A371H5B7_MUCPR</name>
<comment type="caution">
    <text evidence="2">The sequence shown here is derived from an EMBL/GenBank/DDBJ whole genome shotgun (WGS) entry which is preliminary data.</text>
</comment>
<feature type="non-terminal residue" evidence="2">
    <location>
        <position position="1"/>
    </location>
</feature>
<evidence type="ECO:0000256" key="1">
    <source>
        <dbReference type="SAM" id="MobiDB-lite"/>
    </source>
</evidence>
<evidence type="ECO:0000313" key="2">
    <source>
        <dbReference type="EMBL" id="RDX98008.1"/>
    </source>
</evidence>
<feature type="region of interest" description="Disordered" evidence="1">
    <location>
        <begin position="54"/>
        <end position="77"/>
    </location>
</feature>
<proteinExistence type="predicted"/>
<dbReference type="EMBL" id="QJKJ01003530">
    <property type="protein sequence ID" value="RDX98008.1"/>
    <property type="molecule type" value="Genomic_DNA"/>
</dbReference>
<reference evidence="2" key="1">
    <citation type="submission" date="2018-05" db="EMBL/GenBank/DDBJ databases">
        <title>Draft genome of Mucuna pruriens seed.</title>
        <authorList>
            <person name="Nnadi N.E."/>
            <person name="Vos R."/>
            <person name="Hasami M.H."/>
            <person name="Devisetty U.K."/>
            <person name="Aguiy J.C."/>
        </authorList>
    </citation>
    <scope>NUCLEOTIDE SEQUENCE [LARGE SCALE GENOMIC DNA]</scope>
    <source>
        <strain evidence="2">JCA_2017</strain>
    </source>
</reference>
<dbReference type="Proteomes" id="UP000257109">
    <property type="component" value="Unassembled WGS sequence"/>
</dbReference>
<accession>A0A371H5B7</accession>